<comment type="function">
    <text evidence="6">Provides the precursors necessary for DNA synthesis. Catalyzes the biosynthesis of deoxyribonucleotides from the corresponding ribonucleotides.</text>
</comment>
<dbReference type="PATRIC" id="fig|33051.4.peg.3883"/>
<dbReference type="Pfam" id="PF02867">
    <property type="entry name" value="Ribonuc_red_lgC"/>
    <property type="match status" value="2"/>
</dbReference>
<dbReference type="RefSeq" id="WP_058753141.1">
    <property type="nucleotide sequence ID" value="NZ_LDTE01000097.1"/>
</dbReference>
<comment type="similarity">
    <text evidence="1 6">Belongs to the ribonucleoside diphosphate reductase large chain family.</text>
</comment>
<dbReference type="AlphaFoldDB" id="A0A147INJ8"/>
<dbReference type="PANTHER" id="PTHR11573:SF6">
    <property type="entry name" value="RIBONUCLEOSIDE-DIPHOSPHATE REDUCTASE LARGE SUBUNIT"/>
    <property type="match status" value="1"/>
</dbReference>
<dbReference type="InterPro" id="IPR039718">
    <property type="entry name" value="Rrm1"/>
</dbReference>
<feature type="region of interest" description="Disordered" evidence="7">
    <location>
        <begin position="1"/>
        <end position="40"/>
    </location>
</feature>
<comment type="caution">
    <text evidence="10">The sequence shown here is derived from an EMBL/GenBank/DDBJ whole genome shotgun (WGS) entry which is preliminary data.</text>
</comment>
<name>A0A147INJ8_9SPHN</name>
<dbReference type="UniPathway" id="UPA00326"/>
<dbReference type="SUPFAM" id="SSF48168">
    <property type="entry name" value="R1 subunit of ribonucleotide reductase, N-terminal domain"/>
    <property type="match status" value="1"/>
</dbReference>
<keyword evidence="3 6" id="KW-0560">Oxidoreductase</keyword>
<evidence type="ECO:0000256" key="2">
    <source>
        <dbReference type="ARBA" id="ARBA00012274"/>
    </source>
</evidence>
<feature type="domain" description="Ribonucleotide reductase large subunit N-terminal" evidence="8">
    <location>
        <begin position="53"/>
        <end position="118"/>
    </location>
</feature>
<dbReference type="SUPFAM" id="SSF51998">
    <property type="entry name" value="PFL-like glycyl radical enzymes"/>
    <property type="match status" value="1"/>
</dbReference>
<dbReference type="InterPro" id="IPR008926">
    <property type="entry name" value="RNR_R1-su_N"/>
</dbReference>
<protein>
    <recommendedName>
        <fullName evidence="2 6">Ribonucleoside-diphosphate reductase</fullName>
        <ecNumber evidence="2 6">1.17.4.1</ecNumber>
    </recommendedName>
</protein>
<sequence length="638" mass="70833">MDFRDSRDSDMTTDMLEKMAADTVAAPAPTPADTKSVRPQPYPVEVDHARDARLTDFGKETLNDRYLLPGESYQDLFVRVASAYADNAEHAQRLYDYISKLWFMPATPVLSNGGTGRGLPISCYLNSVPDSLDGIVTTWNENVWLASRGGGIGTYWGNVRGIGEPVGLNGKTSGIIPFVRVMDSLTLAISQGSLRRGSAACYLDISHPEIEEFLEIRKPSGDFNRKALNLHHGVLIPDAFMEAVRDGAEWHLKSPKTGEVRATVDARALFQKLVETRLATGEPYIVFADHVNKNMPKHHRELGLKVSTSNLCSEITLPTGIDHKGKDRTAVCCLSSLNLETWDEWKDDKQFIEDVMRFLDNVLQDYIERHEPGMERAAYSASRERSVGLGVMGFHSFLQARGIPFEGAMAKSWNLRMFKHVSAQVNQASMTLAVERGPCPDAADVGVMERFSCKMAIAPTASISIICGGTSACIEPIPANIYTHKTLSGSFVVKNPYLEKLLIEKAKNADSVWNSILEHGGSVQHLDFLSQEEKDTFKTSFEIDQRWLLELAGDRTPYIDQAQSLNLFIPADVEKWDLLMLHFRAWELGIKSLYYLRSKSVQRAGFAGSGGVEADNTISAPKFEIGETTDYDECLACQ</sequence>
<organism evidence="10 11">
    <name type="scientific">Sphingomonas sanguinis</name>
    <dbReference type="NCBI Taxonomy" id="33051"/>
    <lineage>
        <taxon>Bacteria</taxon>
        <taxon>Pseudomonadati</taxon>
        <taxon>Pseudomonadota</taxon>
        <taxon>Alphaproteobacteria</taxon>
        <taxon>Sphingomonadales</taxon>
        <taxon>Sphingomonadaceae</taxon>
        <taxon>Sphingomonas</taxon>
    </lineage>
</organism>
<evidence type="ECO:0000259" key="9">
    <source>
        <dbReference type="Pfam" id="PF02867"/>
    </source>
</evidence>
<evidence type="ECO:0000259" key="8">
    <source>
        <dbReference type="Pfam" id="PF00317"/>
    </source>
</evidence>
<dbReference type="NCBIfam" id="NF006577">
    <property type="entry name" value="PRK09102.1"/>
    <property type="match status" value="1"/>
</dbReference>
<dbReference type="PANTHER" id="PTHR11573">
    <property type="entry name" value="RIBONUCLEOSIDE-DIPHOSPHATE REDUCTASE LARGE CHAIN"/>
    <property type="match status" value="1"/>
</dbReference>
<accession>A0A147INJ8</accession>
<dbReference type="GO" id="GO:0005971">
    <property type="term" value="C:ribonucleoside-diphosphate reductase complex"/>
    <property type="evidence" value="ECO:0007669"/>
    <property type="project" value="TreeGrafter"/>
</dbReference>
<dbReference type="EC" id="1.17.4.1" evidence="2 6"/>
<keyword evidence="4 6" id="KW-0215">Deoxyribonucleotide synthesis</keyword>
<dbReference type="Gene3D" id="3.20.70.20">
    <property type="match status" value="1"/>
</dbReference>
<dbReference type="GO" id="GO:0005524">
    <property type="term" value="F:ATP binding"/>
    <property type="evidence" value="ECO:0007669"/>
    <property type="project" value="InterPro"/>
</dbReference>
<dbReference type="OrthoDB" id="9762933at2"/>
<feature type="domain" description="Ribonucleotide reductase large subunit C-terminal" evidence="9">
    <location>
        <begin position="450"/>
        <end position="596"/>
    </location>
</feature>
<comment type="catalytic activity">
    <reaction evidence="5 6">
        <text>a 2'-deoxyribonucleoside 5'-diphosphate + [thioredoxin]-disulfide + H2O = a ribonucleoside 5'-diphosphate + [thioredoxin]-dithiol</text>
        <dbReference type="Rhea" id="RHEA:23252"/>
        <dbReference type="Rhea" id="RHEA-COMP:10698"/>
        <dbReference type="Rhea" id="RHEA-COMP:10700"/>
        <dbReference type="ChEBI" id="CHEBI:15377"/>
        <dbReference type="ChEBI" id="CHEBI:29950"/>
        <dbReference type="ChEBI" id="CHEBI:50058"/>
        <dbReference type="ChEBI" id="CHEBI:57930"/>
        <dbReference type="ChEBI" id="CHEBI:73316"/>
        <dbReference type="EC" id="1.17.4.1"/>
    </reaction>
</comment>
<dbReference type="Proteomes" id="UP000074072">
    <property type="component" value="Unassembled WGS sequence"/>
</dbReference>
<evidence type="ECO:0000256" key="1">
    <source>
        <dbReference type="ARBA" id="ARBA00010406"/>
    </source>
</evidence>
<evidence type="ECO:0000313" key="10">
    <source>
        <dbReference type="EMBL" id="KTT96855.1"/>
    </source>
</evidence>
<dbReference type="EMBL" id="LDTE01000097">
    <property type="protein sequence ID" value="KTT96855.1"/>
    <property type="molecule type" value="Genomic_DNA"/>
</dbReference>
<evidence type="ECO:0000256" key="4">
    <source>
        <dbReference type="ARBA" id="ARBA00023116"/>
    </source>
</evidence>
<evidence type="ECO:0000256" key="7">
    <source>
        <dbReference type="SAM" id="MobiDB-lite"/>
    </source>
</evidence>
<dbReference type="GO" id="GO:0009263">
    <property type="term" value="P:deoxyribonucleotide biosynthetic process"/>
    <property type="evidence" value="ECO:0007669"/>
    <property type="project" value="UniProtKB-KW"/>
</dbReference>
<evidence type="ECO:0000313" key="11">
    <source>
        <dbReference type="Proteomes" id="UP000074072"/>
    </source>
</evidence>
<feature type="compositionally biased region" description="Low complexity" evidence="7">
    <location>
        <begin position="21"/>
        <end position="34"/>
    </location>
</feature>
<feature type="compositionally biased region" description="Basic and acidic residues" evidence="7">
    <location>
        <begin position="1"/>
        <end position="20"/>
    </location>
</feature>
<dbReference type="CDD" id="cd01679">
    <property type="entry name" value="RNR_I"/>
    <property type="match status" value="1"/>
</dbReference>
<evidence type="ECO:0000256" key="3">
    <source>
        <dbReference type="ARBA" id="ARBA00023002"/>
    </source>
</evidence>
<dbReference type="InterPro" id="IPR000788">
    <property type="entry name" value="RNR_lg_C"/>
</dbReference>
<feature type="domain" description="Ribonucleotide reductase large subunit C-terminal" evidence="9">
    <location>
        <begin position="122"/>
        <end position="441"/>
    </location>
</feature>
<dbReference type="InterPro" id="IPR013509">
    <property type="entry name" value="RNR_lsu_N"/>
</dbReference>
<reference evidence="10 11" key="1">
    <citation type="journal article" date="2016" name="Front. Microbiol.">
        <title>Genomic Resource of Rice Seed Associated Bacteria.</title>
        <authorList>
            <person name="Midha S."/>
            <person name="Bansal K."/>
            <person name="Sharma S."/>
            <person name="Kumar N."/>
            <person name="Patil P.P."/>
            <person name="Chaudhry V."/>
            <person name="Patil P.B."/>
        </authorList>
    </citation>
    <scope>NUCLEOTIDE SEQUENCE [LARGE SCALE GENOMIC DNA]</scope>
    <source>
        <strain evidence="10 11">SB4</strain>
    </source>
</reference>
<evidence type="ECO:0000256" key="6">
    <source>
        <dbReference type="RuleBase" id="RU003410"/>
    </source>
</evidence>
<evidence type="ECO:0000256" key="5">
    <source>
        <dbReference type="ARBA" id="ARBA00047754"/>
    </source>
</evidence>
<proteinExistence type="inferred from homology"/>
<dbReference type="GO" id="GO:0004748">
    <property type="term" value="F:ribonucleoside-diphosphate reductase activity, thioredoxin disulfide as acceptor"/>
    <property type="evidence" value="ECO:0007669"/>
    <property type="project" value="UniProtKB-EC"/>
</dbReference>
<gene>
    <name evidence="10" type="ORF">SB4_14575</name>
</gene>
<dbReference type="Pfam" id="PF00317">
    <property type="entry name" value="Ribonuc_red_lgN"/>
    <property type="match status" value="1"/>
</dbReference>
<dbReference type="PRINTS" id="PR01183">
    <property type="entry name" value="RIBORDTASEM1"/>
</dbReference>